<dbReference type="InterPro" id="IPR029044">
    <property type="entry name" value="Nucleotide-diphossugar_trans"/>
</dbReference>
<dbReference type="SUPFAM" id="SSF53448">
    <property type="entry name" value="Nucleotide-diphospho-sugar transferases"/>
    <property type="match status" value="1"/>
</dbReference>
<organism evidence="2 3">
    <name type="scientific">Micavibrio aeruginosavorus</name>
    <dbReference type="NCBI Taxonomy" id="349221"/>
    <lineage>
        <taxon>Bacteria</taxon>
        <taxon>Pseudomonadati</taxon>
        <taxon>Bdellovibrionota</taxon>
        <taxon>Bdellovibrionia</taxon>
        <taxon>Bdellovibrionales</taxon>
        <taxon>Pseudobdellovibrionaceae</taxon>
        <taxon>Micavibrio</taxon>
    </lineage>
</organism>
<dbReference type="CDD" id="cd00761">
    <property type="entry name" value="Glyco_tranf_GTA_type"/>
    <property type="match status" value="1"/>
</dbReference>
<dbReference type="Proteomes" id="UP000249557">
    <property type="component" value="Unassembled WGS sequence"/>
</dbReference>
<dbReference type="InterPro" id="IPR050834">
    <property type="entry name" value="Glycosyltransf_2"/>
</dbReference>
<keyword evidence="2" id="KW-0808">Transferase</keyword>
<sequence length="319" mass="35995">MNSLPLVTIGITCYNAADTIPRAIESALKQDYPNTEIIVVNDCSSDNSAEIVADILKGIPNARLINHKKNTGVGGALNSIVTHASGDYIAIFDDDDISMPHRISTQYRSIKSYEAATGVTMLACWGSGYKQYDNGYRAPFKAIGSRPRVPVGRDLILYQLYMPRESGVFYGSGTPGCSMMVPKKVYDAVGLYDPQMRRTEDTDFAIRLAMKGGHFIGCEEDVVIQTASVGQDKRPDVGYNSELALVEKYKDLFSSVRRYEYAKDWIKLRYHHFGKQRLRSALALIRLFLKYPDWTAEQFMRSAPKRMLHEWKMARKKFA</sequence>
<proteinExistence type="predicted"/>
<accession>A0A2W5BVL1</accession>
<evidence type="ECO:0000313" key="2">
    <source>
        <dbReference type="EMBL" id="PZO87125.1"/>
    </source>
</evidence>
<gene>
    <name evidence="2" type="ORF">DI626_04760</name>
</gene>
<dbReference type="Pfam" id="PF00535">
    <property type="entry name" value="Glycos_transf_2"/>
    <property type="match status" value="1"/>
</dbReference>
<feature type="domain" description="Glycosyltransferase 2-like" evidence="1">
    <location>
        <begin position="8"/>
        <end position="133"/>
    </location>
</feature>
<dbReference type="InterPro" id="IPR001173">
    <property type="entry name" value="Glyco_trans_2-like"/>
</dbReference>
<comment type="caution">
    <text evidence="2">The sequence shown here is derived from an EMBL/GenBank/DDBJ whole genome shotgun (WGS) entry which is preliminary data.</text>
</comment>
<evidence type="ECO:0000259" key="1">
    <source>
        <dbReference type="Pfam" id="PF00535"/>
    </source>
</evidence>
<dbReference type="GO" id="GO:0016740">
    <property type="term" value="F:transferase activity"/>
    <property type="evidence" value="ECO:0007669"/>
    <property type="project" value="UniProtKB-KW"/>
</dbReference>
<dbReference type="PANTHER" id="PTHR43685">
    <property type="entry name" value="GLYCOSYLTRANSFERASE"/>
    <property type="match status" value="1"/>
</dbReference>
<name>A0A2W5BVL1_9BACT</name>
<dbReference type="EMBL" id="QFNK01000072">
    <property type="protein sequence ID" value="PZO87125.1"/>
    <property type="molecule type" value="Genomic_DNA"/>
</dbReference>
<evidence type="ECO:0000313" key="3">
    <source>
        <dbReference type="Proteomes" id="UP000249557"/>
    </source>
</evidence>
<dbReference type="AlphaFoldDB" id="A0A2W5BVL1"/>
<dbReference type="PANTHER" id="PTHR43685:SF11">
    <property type="entry name" value="GLYCOSYLTRANSFERASE TAGX-RELATED"/>
    <property type="match status" value="1"/>
</dbReference>
<protein>
    <submittedName>
        <fullName evidence="2">Glycosyl transferase</fullName>
    </submittedName>
</protein>
<dbReference type="Gene3D" id="3.90.550.10">
    <property type="entry name" value="Spore Coat Polysaccharide Biosynthesis Protein SpsA, Chain A"/>
    <property type="match status" value="1"/>
</dbReference>
<reference evidence="2 3" key="1">
    <citation type="submission" date="2017-08" db="EMBL/GenBank/DDBJ databases">
        <title>Infants hospitalized years apart are colonized by the same room-sourced microbial strains.</title>
        <authorList>
            <person name="Brooks B."/>
            <person name="Olm M.R."/>
            <person name="Firek B.A."/>
            <person name="Baker R."/>
            <person name="Thomas B.C."/>
            <person name="Morowitz M.J."/>
            <person name="Banfield J.F."/>
        </authorList>
    </citation>
    <scope>NUCLEOTIDE SEQUENCE [LARGE SCALE GENOMIC DNA]</scope>
    <source>
        <strain evidence="2">S2_018_000_R2_104</strain>
    </source>
</reference>